<accession>A0ACA9MBL7</accession>
<evidence type="ECO:0000313" key="1">
    <source>
        <dbReference type="EMBL" id="CAG8579045.1"/>
    </source>
</evidence>
<evidence type="ECO:0000313" key="2">
    <source>
        <dbReference type="Proteomes" id="UP000789920"/>
    </source>
</evidence>
<dbReference type="EMBL" id="CAJVQC010007421">
    <property type="protein sequence ID" value="CAG8579045.1"/>
    <property type="molecule type" value="Genomic_DNA"/>
</dbReference>
<comment type="caution">
    <text evidence="1">The sequence shown here is derived from an EMBL/GenBank/DDBJ whole genome shotgun (WGS) entry which is preliminary data.</text>
</comment>
<gene>
    <name evidence="1" type="ORF">RPERSI_LOCUS5063</name>
</gene>
<protein>
    <submittedName>
        <fullName evidence="1">13968_t:CDS:1</fullName>
    </submittedName>
</protein>
<feature type="non-terminal residue" evidence="1">
    <location>
        <position position="96"/>
    </location>
</feature>
<sequence>MVSDDQFLNSNPDDKQILAKLQDISEEIKVLDKNDYGARKLDLTDSLVIFFTTIALLLIVSAIIISQDKPAIIFTPTTIEIIKYPRNKNETISTQE</sequence>
<keyword evidence="2" id="KW-1185">Reference proteome</keyword>
<organism evidence="1 2">
    <name type="scientific">Racocetra persica</name>
    <dbReference type="NCBI Taxonomy" id="160502"/>
    <lineage>
        <taxon>Eukaryota</taxon>
        <taxon>Fungi</taxon>
        <taxon>Fungi incertae sedis</taxon>
        <taxon>Mucoromycota</taxon>
        <taxon>Glomeromycotina</taxon>
        <taxon>Glomeromycetes</taxon>
        <taxon>Diversisporales</taxon>
        <taxon>Gigasporaceae</taxon>
        <taxon>Racocetra</taxon>
    </lineage>
</organism>
<proteinExistence type="predicted"/>
<reference evidence="1" key="1">
    <citation type="submission" date="2021-06" db="EMBL/GenBank/DDBJ databases">
        <authorList>
            <person name="Kallberg Y."/>
            <person name="Tangrot J."/>
            <person name="Rosling A."/>
        </authorList>
    </citation>
    <scope>NUCLEOTIDE SEQUENCE</scope>
    <source>
        <strain evidence="1">MA461A</strain>
    </source>
</reference>
<name>A0ACA9MBL7_9GLOM</name>
<dbReference type="Proteomes" id="UP000789920">
    <property type="component" value="Unassembled WGS sequence"/>
</dbReference>